<dbReference type="Pfam" id="PF14791">
    <property type="entry name" value="DNA_pol_B_thumb"/>
    <property type="match status" value="1"/>
</dbReference>
<evidence type="ECO:0000256" key="9">
    <source>
        <dbReference type="ARBA" id="ARBA00022695"/>
    </source>
</evidence>
<feature type="domain" description="Helix-hairpin-helix DNA-binding motif class 1" evidence="22">
    <location>
        <begin position="113"/>
        <end position="132"/>
    </location>
</feature>
<dbReference type="PANTHER" id="PTHR36928:SF1">
    <property type="entry name" value="PHOSPHATASE YCDX-RELATED"/>
    <property type="match status" value="1"/>
</dbReference>
<evidence type="ECO:0000256" key="15">
    <source>
        <dbReference type="ARBA" id="ARBA00023204"/>
    </source>
</evidence>
<evidence type="ECO:0000256" key="4">
    <source>
        <dbReference type="ARBA" id="ARBA00012720"/>
    </source>
</evidence>
<evidence type="ECO:0000256" key="3">
    <source>
        <dbReference type="ARBA" id="ARBA00012417"/>
    </source>
</evidence>
<dbReference type="GO" id="GO:0006281">
    <property type="term" value="P:DNA repair"/>
    <property type="evidence" value="ECO:0007669"/>
    <property type="project" value="UniProtKB-KW"/>
</dbReference>
<dbReference type="PANTHER" id="PTHR36928">
    <property type="entry name" value="PHOSPHATASE YCDX-RELATED"/>
    <property type="match status" value="1"/>
</dbReference>
<dbReference type="GO" id="GO:0042578">
    <property type="term" value="F:phosphoric ester hydrolase activity"/>
    <property type="evidence" value="ECO:0007669"/>
    <property type="project" value="TreeGrafter"/>
</dbReference>
<dbReference type="Proteomes" id="UP000176376">
    <property type="component" value="Unassembled WGS sequence"/>
</dbReference>
<dbReference type="Gene3D" id="3.30.460.10">
    <property type="entry name" value="Beta Polymerase, domain 2"/>
    <property type="match status" value="1"/>
</dbReference>
<comment type="catalytic activity">
    <reaction evidence="19">
        <text>a 5'-end 2'-deoxyribose-2'-deoxyribonucleotide-DNA = (2E,4S)-4-hydroxypenten-2-al-5-phosphate + a 5'-end 5'-phospho-2'-deoxyribonucleoside-DNA + H(+)</text>
        <dbReference type="Rhea" id="RHEA:76255"/>
        <dbReference type="Rhea" id="RHEA-COMP:13180"/>
        <dbReference type="Rhea" id="RHEA-COMP:18657"/>
        <dbReference type="ChEBI" id="CHEBI:15378"/>
        <dbReference type="ChEBI" id="CHEBI:136412"/>
        <dbReference type="ChEBI" id="CHEBI:195194"/>
        <dbReference type="ChEBI" id="CHEBI:195195"/>
    </reaction>
</comment>
<reference evidence="24 25" key="1">
    <citation type="journal article" date="2016" name="Nat. Commun.">
        <title>Thousands of microbial genomes shed light on interconnected biogeochemical processes in an aquifer system.</title>
        <authorList>
            <person name="Anantharaman K."/>
            <person name="Brown C.T."/>
            <person name="Hug L.A."/>
            <person name="Sharon I."/>
            <person name="Castelle C.J."/>
            <person name="Probst A.J."/>
            <person name="Thomas B.C."/>
            <person name="Singh A."/>
            <person name="Wilkins M.J."/>
            <person name="Karaoz U."/>
            <person name="Brodie E.L."/>
            <person name="Williams K.H."/>
            <person name="Hubbard S.S."/>
            <person name="Banfield J.F."/>
        </authorList>
    </citation>
    <scope>NUCLEOTIDE SEQUENCE [LARGE SCALE GENOMIC DNA]</scope>
</reference>
<evidence type="ECO:0000256" key="13">
    <source>
        <dbReference type="ARBA" id="ARBA00022932"/>
    </source>
</evidence>
<dbReference type="Gene3D" id="3.20.20.140">
    <property type="entry name" value="Metal-dependent hydrolases"/>
    <property type="match status" value="1"/>
</dbReference>
<evidence type="ECO:0000256" key="20">
    <source>
        <dbReference type="ARBA" id="ARBA00045548"/>
    </source>
</evidence>
<dbReference type="Gene3D" id="1.10.150.110">
    <property type="entry name" value="DNA polymerase beta, N-terminal domain-like"/>
    <property type="match status" value="1"/>
</dbReference>
<dbReference type="InterPro" id="IPR003583">
    <property type="entry name" value="Hlx-hairpin-Hlx_DNA-bd_motif"/>
</dbReference>
<dbReference type="InterPro" id="IPR010996">
    <property type="entry name" value="HHH_MUS81"/>
</dbReference>
<dbReference type="Gene3D" id="1.10.150.20">
    <property type="entry name" value="5' to 3' exonuclease, C-terminal subdomain"/>
    <property type="match status" value="1"/>
</dbReference>
<dbReference type="Gene3D" id="3.30.210.10">
    <property type="entry name" value="DNA polymerase, thumb domain"/>
    <property type="match status" value="1"/>
</dbReference>
<keyword evidence="9" id="KW-0548">Nucleotidyltransferase</keyword>
<keyword evidence="15" id="KW-0234">DNA repair</keyword>
<keyword evidence="14" id="KW-0915">Sodium</keyword>
<keyword evidence="13" id="KW-0239">DNA-directed DNA polymerase</keyword>
<sequence>MLQNANRFRIIAYERAADAVEQLNREIIDIWESDQLSTVSGIGPSIAQHLDEFFRIGDKSYLIKTKNKIPSTVFTLMRIPGLGPKKAYKLVKELKLSDENSAIDDLLLKAERHQIAKLDTFGEKSEKDIIEAIGLYEKGNYAEKRMPLPSAYQLAVEIKKYLLKNNFVRQVDALGSLARMVSTIGDVDLGTIADKKNFKKVIDYFVAYPNTVNVDNKGGEKASIVVGNGRRVDIRLSEPDNYGSMLQYFTGSKAHNIKLREYALKKGYSLSEHGIKKTQSSNVKSQNHKLNLKTFKTEEELYEFLGLQYIPPEIREGTNEIDLARQNKIPKLIELADIKGEFHVHSSYNLQPSHDLGVNTYAEVLQKAQRLKYEFIAFSDHNPKMSGFNSSDIVSIMEKRRIFIDKILAKHSQSCKYFVSCEVDILPDGRLAIPEKALDYVDLIIVSVHSSFRLARDIMTKRILRALTYPKVKILGHPTGRLLQRRSEIDVDWPAVFKECAKRDIALEINAYPDRLDLPDTLVREAKSYGCRFVIDSDAHEISQMDLIFYGVSVARRGWLEKTDVINSYNIDKIVKWLNVS</sequence>
<comment type="subcellular location">
    <subcellularLocation>
        <location evidence="2">Cytoplasm</location>
    </subcellularLocation>
</comment>
<dbReference type="AlphaFoldDB" id="A0A1F7JNR5"/>
<evidence type="ECO:0000256" key="19">
    <source>
        <dbReference type="ARBA" id="ARBA00044678"/>
    </source>
</evidence>
<dbReference type="GO" id="GO:0008270">
    <property type="term" value="F:zinc ion binding"/>
    <property type="evidence" value="ECO:0007669"/>
    <property type="project" value="TreeGrafter"/>
</dbReference>
<evidence type="ECO:0000256" key="8">
    <source>
        <dbReference type="ARBA" id="ARBA00022679"/>
    </source>
</evidence>
<dbReference type="PRINTS" id="PR00870">
    <property type="entry name" value="DNAPOLXBETA"/>
</dbReference>
<dbReference type="InterPro" id="IPR022311">
    <property type="entry name" value="PolX-like"/>
</dbReference>
<evidence type="ECO:0000256" key="12">
    <source>
        <dbReference type="ARBA" id="ARBA00022843"/>
    </source>
</evidence>
<dbReference type="InterPro" id="IPR002008">
    <property type="entry name" value="DNA_pol_X_beta-like"/>
</dbReference>
<evidence type="ECO:0000259" key="23">
    <source>
        <dbReference type="SMART" id="SM00483"/>
    </source>
</evidence>
<protein>
    <recommendedName>
        <fullName evidence="5">DNA polymerase beta</fullName>
        <ecNumber evidence="3">2.7.7.7</ecNumber>
        <ecNumber evidence="4">4.2.99.18</ecNumber>
    </recommendedName>
    <alternativeName>
        <fullName evidence="16">5'-deoxyribose-phosphate lyase</fullName>
    </alternativeName>
    <alternativeName>
        <fullName evidence="17">AP lyase</fullName>
    </alternativeName>
</protein>
<dbReference type="EC" id="4.2.99.18" evidence="4"/>
<feature type="domain" description="DNA-directed DNA polymerase X" evidence="23">
    <location>
        <begin position="1"/>
        <end position="316"/>
    </location>
</feature>
<dbReference type="GO" id="GO:0003887">
    <property type="term" value="F:DNA-directed DNA polymerase activity"/>
    <property type="evidence" value="ECO:0007669"/>
    <property type="project" value="UniProtKB-KW"/>
</dbReference>
<keyword evidence="10" id="KW-0235">DNA replication</keyword>
<evidence type="ECO:0000256" key="2">
    <source>
        <dbReference type="ARBA" id="ARBA00004496"/>
    </source>
</evidence>
<dbReference type="STRING" id="1802074.A3J15_01735"/>
<dbReference type="InterPro" id="IPR027421">
    <property type="entry name" value="DNA_pol_lamdba_lyase_dom_sf"/>
</dbReference>
<dbReference type="EMBL" id="MGAY01000008">
    <property type="protein sequence ID" value="OGK57250.1"/>
    <property type="molecule type" value="Genomic_DNA"/>
</dbReference>
<dbReference type="SUPFAM" id="SSF47802">
    <property type="entry name" value="DNA polymerase beta, N-terminal domain-like"/>
    <property type="match status" value="1"/>
</dbReference>
<keyword evidence="8" id="KW-0808">Transferase</keyword>
<keyword evidence="7" id="KW-0237">DNA synthesis</keyword>
<evidence type="ECO:0000313" key="25">
    <source>
        <dbReference type="Proteomes" id="UP000176376"/>
    </source>
</evidence>
<comment type="catalytic activity">
    <reaction evidence="18">
        <text>2'-deoxyribonucleotide-(2'-deoxyribose 5'-phosphate)-2'-deoxyribonucleotide-DNA = a 3'-end 2'-deoxyribonucleotide-(2,3-dehydro-2,3-deoxyribose 5'-phosphate)-DNA + a 5'-end 5'-phospho-2'-deoxyribonucleoside-DNA + H(+)</text>
        <dbReference type="Rhea" id="RHEA:66592"/>
        <dbReference type="Rhea" id="RHEA-COMP:13180"/>
        <dbReference type="Rhea" id="RHEA-COMP:16897"/>
        <dbReference type="Rhea" id="RHEA-COMP:17067"/>
        <dbReference type="ChEBI" id="CHEBI:15378"/>
        <dbReference type="ChEBI" id="CHEBI:136412"/>
        <dbReference type="ChEBI" id="CHEBI:157695"/>
        <dbReference type="ChEBI" id="CHEBI:167181"/>
        <dbReference type="EC" id="4.2.99.18"/>
    </reaction>
</comment>
<evidence type="ECO:0000256" key="16">
    <source>
        <dbReference type="ARBA" id="ARBA00035717"/>
    </source>
</evidence>
<evidence type="ECO:0000256" key="18">
    <source>
        <dbReference type="ARBA" id="ARBA00044632"/>
    </source>
</evidence>
<evidence type="ECO:0000256" key="6">
    <source>
        <dbReference type="ARBA" id="ARBA00022481"/>
    </source>
</evidence>
<dbReference type="Pfam" id="PF14520">
    <property type="entry name" value="HHH_5"/>
    <property type="match status" value="1"/>
</dbReference>
<dbReference type="SMART" id="SM00483">
    <property type="entry name" value="POLXc"/>
    <property type="match status" value="1"/>
</dbReference>
<keyword evidence="12" id="KW-0832">Ubl conjugation</keyword>
<dbReference type="InterPro" id="IPR047967">
    <property type="entry name" value="PolX_PHP"/>
</dbReference>
<accession>A0A1F7JNR5</accession>
<comment type="function">
    <text evidence="20">Repair polymerase that plays a key role in base-excision repair. During this process, the damaged base is excised by specific DNA glycosylases, the DNA backbone is nicked at the abasic site by an apurinic/apyrimidic (AP) endonuclease, and POLB removes 5'-deoxyribose-phosphate from the preincised AP site acting as a 5'-deoxyribose-phosphate lyase (5'-dRP lyase); through its DNA polymerase activity, it adds one nucleotide to the 3' end of the arising single-nucleotide gap. Conducts 'gap-filling' DNA synthesis in a stepwise distributive fashion rather than in a processive fashion as for other DNA polymerases. It is also able to cleave sugar-phosphate bonds 3' to an intact AP site, acting as an AP lyase.</text>
</comment>
<evidence type="ECO:0000256" key="5">
    <source>
        <dbReference type="ARBA" id="ARBA00020020"/>
    </source>
</evidence>
<dbReference type="GO" id="GO:0005829">
    <property type="term" value="C:cytosol"/>
    <property type="evidence" value="ECO:0007669"/>
    <property type="project" value="TreeGrafter"/>
</dbReference>
<name>A0A1F7JNR5_9BACT</name>
<dbReference type="InterPro" id="IPR037160">
    <property type="entry name" value="DNA_Pol_thumb_sf"/>
</dbReference>
<evidence type="ECO:0000256" key="7">
    <source>
        <dbReference type="ARBA" id="ARBA00022634"/>
    </source>
</evidence>
<evidence type="ECO:0000256" key="10">
    <source>
        <dbReference type="ARBA" id="ARBA00022705"/>
    </source>
</evidence>
<organism evidence="24 25">
    <name type="scientific">Candidatus Roizmanbacteria bacterium RIFCSPLOWO2_02_FULL_38_10</name>
    <dbReference type="NCBI Taxonomy" id="1802074"/>
    <lineage>
        <taxon>Bacteria</taxon>
        <taxon>Candidatus Roizmaniibacteriota</taxon>
    </lineage>
</organism>
<comment type="caution">
    <text evidence="24">The sequence shown here is derived from an EMBL/GenBank/DDBJ whole genome shotgun (WGS) entry which is preliminary data.</text>
</comment>
<evidence type="ECO:0000259" key="22">
    <source>
        <dbReference type="SMART" id="SM00278"/>
    </source>
</evidence>
<dbReference type="CDD" id="cd00141">
    <property type="entry name" value="NT_POLXc"/>
    <property type="match status" value="1"/>
</dbReference>
<dbReference type="InterPro" id="IPR002054">
    <property type="entry name" value="DNA-dir_DNA_pol_X"/>
</dbReference>
<evidence type="ECO:0000256" key="21">
    <source>
        <dbReference type="ARBA" id="ARBA00049244"/>
    </source>
</evidence>
<dbReference type="SUPFAM" id="SSF89550">
    <property type="entry name" value="PHP domain-like"/>
    <property type="match status" value="1"/>
</dbReference>
<comment type="catalytic activity">
    <reaction evidence="21">
        <text>DNA(n) + a 2'-deoxyribonucleoside 5'-triphosphate = DNA(n+1) + diphosphate</text>
        <dbReference type="Rhea" id="RHEA:22508"/>
        <dbReference type="Rhea" id="RHEA-COMP:17339"/>
        <dbReference type="Rhea" id="RHEA-COMP:17340"/>
        <dbReference type="ChEBI" id="CHEBI:33019"/>
        <dbReference type="ChEBI" id="CHEBI:61560"/>
        <dbReference type="ChEBI" id="CHEBI:173112"/>
        <dbReference type="EC" id="2.7.7.7"/>
    </reaction>
</comment>
<evidence type="ECO:0000256" key="1">
    <source>
        <dbReference type="ARBA" id="ARBA00001946"/>
    </source>
</evidence>
<proteinExistence type="predicted"/>
<dbReference type="PIRSF" id="PIRSF005047">
    <property type="entry name" value="UCP005047_YshC"/>
    <property type="match status" value="1"/>
</dbReference>
<dbReference type="InterPro" id="IPR043519">
    <property type="entry name" value="NT_sf"/>
</dbReference>
<dbReference type="SUPFAM" id="SSF81301">
    <property type="entry name" value="Nucleotidyltransferase"/>
    <property type="match status" value="1"/>
</dbReference>
<dbReference type="InterPro" id="IPR016195">
    <property type="entry name" value="Pol/histidinol_Pase-like"/>
</dbReference>
<comment type="cofactor">
    <cofactor evidence="1">
        <name>Mg(2+)</name>
        <dbReference type="ChEBI" id="CHEBI:18420"/>
    </cofactor>
</comment>
<dbReference type="InterPro" id="IPR050243">
    <property type="entry name" value="PHP_phosphatase"/>
</dbReference>
<dbReference type="GO" id="GO:0003677">
    <property type="term" value="F:DNA binding"/>
    <property type="evidence" value="ECO:0007669"/>
    <property type="project" value="InterPro"/>
</dbReference>
<dbReference type="SMART" id="SM00278">
    <property type="entry name" value="HhH1"/>
    <property type="match status" value="3"/>
</dbReference>
<dbReference type="EC" id="2.7.7.7" evidence="3"/>
<evidence type="ECO:0000256" key="14">
    <source>
        <dbReference type="ARBA" id="ARBA00023053"/>
    </source>
</evidence>
<feature type="domain" description="Helix-hairpin-helix DNA-binding motif class 1" evidence="22">
    <location>
        <begin position="34"/>
        <end position="53"/>
    </location>
</feature>
<keyword evidence="6" id="KW-0488">Methylation</keyword>
<feature type="domain" description="Helix-hairpin-helix DNA-binding motif class 1" evidence="22">
    <location>
        <begin position="74"/>
        <end position="93"/>
    </location>
</feature>
<evidence type="ECO:0000256" key="17">
    <source>
        <dbReference type="ARBA" id="ARBA00035726"/>
    </source>
</evidence>
<dbReference type="GO" id="GO:0140078">
    <property type="term" value="F:class I DNA-(apurinic or apyrimidinic site) endonuclease activity"/>
    <property type="evidence" value="ECO:0007669"/>
    <property type="project" value="UniProtKB-EC"/>
</dbReference>
<evidence type="ECO:0000313" key="24">
    <source>
        <dbReference type="EMBL" id="OGK57250.1"/>
    </source>
</evidence>
<evidence type="ECO:0000256" key="11">
    <source>
        <dbReference type="ARBA" id="ARBA00022763"/>
    </source>
</evidence>
<dbReference type="CDD" id="cd07436">
    <property type="entry name" value="PHP_PolX"/>
    <property type="match status" value="1"/>
</dbReference>
<gene>
    <name evidence="24" type="ORF">A3J15_01735</name>
</gene>
<keyword evidence="11" id="KW-0227">DNA damage</keyword>
<dbReference type="InterPro" id="IPR029398">
    <property type="entry name" value="PolB_thumb"/>
</dbReference>
<dbReference type="Pfam" id="PF14716">
    <property type="entry name" value="HHH_8"/>
    <property type="match status" value="1"/>
</dbReference>